<feature type="domain" description="C2H2-type" evidence="13">
    <location>
        <begin position="589"/>
        <end position="618"/>
    </location>
</feature>
<sequence>MEINITWNICRVCLIEDSKISSDKNGQLKPLFEEGNKLAANIYQFSGVVMKLNDGLPDKICLKCIKILKYAVYFRTTCRQSDRNLQSIIQRTKAASNMFRQEHRKDILEEELPDDNFYCDDDNEDMDISALNDSDDGVSLDHKTEEEHIEQRSPKQSRNHNMDQKTIKAGEKKLPSESQVATRTTKNVNEAIIEHEEGLVLELVGDNINEDLEHKNSQNYVKTPAEDVANNQEAEGNFKPGHINKSELEMYNDQINLPSSSSTNLVEHMLEETETFSIDDDDTNENFIEHTATESTAGTNIKQQIDENDELYYIINTIKQNRNENEQHTESPKESYNEDDVDYLPMDEEQQDKKHHMDEEEDDYEHNDEEFDDNQSYVTSTVVTKEEIDLEDGNSNISNNRDTEYIIDDFVIDERSTTSQHSNNSPLHNTAMGISMKSSKLQQQMANDIRHEKRLVRKLSNLSSTRKPLPNIISQSVCCELCGNSFSNRHLMNKHMKIHRQEKSHECEICLKRFITACNLQAHMRIHTGEKPFECKFCGRRFTDRSTQIRHERIHTNEKPFTCDNCGKSFGLATSLHAHMRVHTGERPYRCEPCAKSFKLAHQLKAHQNTSLHKTVEQVHHTYIET</sequence>
<dbReference type="Proteomes" id="UP000095300">
    <property type="component" value="Unassembled WGS sequence"/>
</dbReference>
<dbReference type="AlphaFoldDB" id="A0A1I8NW37"/>
<evidence type="ECO:0000256" key="7">
    <source>
        <dbReference type="ARBA" id="ARBA00023125"/>
    </source>
</evidence>
<gene>
    <name evidence="15" type="primary">106086235</name>
</gene>
<evidence type="ECO:0000256" key="3">
    <source>
        <dbReference type="ARBA" id="ARBA00022737"/>
    </source>
</evidence>
<comment type="subcellular location">
    <subcellularLocation>
        <location evidence="1">Nucleus</location>
    </subcellularLocation>
</comment>
<dbReference type="EnsemblMetazoa" id="SCAU002537-RA">
    <property type="protein sequence ID" value="SCAU002537-PA"/>
    <property type="gene ID" value="SCAU002537"/>
</dbReference>
<dbReference type="Pfam" id="PF00096">
    <property type="entry name" value="zf-C2H2"/>
    <property type="match status" value="3"/>
</dbReference>
<dbReference type="PANTHER" id="PTHR46105">
    <property type="entry name" value="AGAP004733-PA"/>
    <property type="match status" value="1"/>
</dbReference>
<dbReference type="KEGG" id="scac:106086235"/>
<dbReference type="InterPro" id="IPR036236">
    <property type="entry name" value="Znf_C2H2_sf"/>
</dbReference>
<evidence type="ECO:0000256" key="9">
    <source>
        <dbReference type="ARBA" id="ARBA00023242"/>
    </source>
</evidence>
<dbReference type="PANTHER" id="PTHR46105:SF5">
    <property type="entry name" value="ZINC FINGER AND BTB DOMAIN-CONTAINING PROTEIN 44 ISOFORM X1"/>
    <property type="match status" value="1"/>
</dbReference>
<proteinExistence type="predicted"/>
<evidence type="ECO:0000256" key="8">
    <source>
        <dbReference type="ARBA" id="ARBA00023163"/>
    </source>
</evidence>
<evidence type="ECO:0000256" key="5">
    <source>
        <dbReference type="ARBA" id="ARBA00022833"/>
    </source>
</evidence>
<feature type="compositionally biased region" description="Acidic residues" evidence="12">
    <location>
        <begin position="123"/>
        <end position="138"/>
    </location>
</feature>
<feature type="compositionally biased region" description="Basic and acidic residues" evidence="12">
    <location>
        <begin position="160"/>
        <end position="175"/>
    </location>
</feature>
<dbReference type="GO" id="GO:0003682">
    <property type="term" value="F:chromatin binding"/>
    <property type="evidence" value="ECO:0007669"/>
    <property type="project" value="UniProtKB-ARBA"/>
</dbReference>
<dbReference type="SUPFAM" id="SSF57667">
    <property type="entry name" value="beta-beta-alpha zinc fingers"/>
    <property type="match status" value="3"/>
</dbReference>
<dbReference type="FunFam" id="3.30.160.60:FF:000912">
    <property type="entry name" value="Zinc finger protein 660"/>
    <property type="match status" value="1"/>
</dbReference>
<feature type="domain" description="ZAD" evidence="14">
    <location>
        <begin position="8"/>
        <end position="88"/>
    </location>
</feature>
<dbReference type="InterPro" id="IPR012934">
    <property type="entry name" value="Znf_AD"/>
</dbReference>
<feature type="region of interest" description="Disordered" evidence="12">
    <location>
        <begin position="350"/>
        <end position="369"/>
    </location>
</feature>
<keyword evidence="5 11" id="KW-0862">Zinc</keyword>
<dbReference type="GO" id="GO:0000785">
    <property type="term" value="C:chromatin"/>
    <property type="evidence" value="ECO:0007669"/>
    <property type="project" value="UniProtKB-ARBA"/>
</dbReference>
<dbReference type="GO" id="GO:0040029">
    <property type="term" value="P:epigenetic regulation of gene expression"/>
    <property type="evidence" value="ECO:0007669"/>
    <property type="project" value="UniProtKB-ARBA"/>
</dbReference>
<dbReference type="InterPro" id="IPR022755">
    <property type="entry name" value="Znf_C2H2_jaz"/>
</dbReference>
<feature type="binding site" evidence="11">
    <location>
        <position position="61"/>
    </location>
    <ligand>
        <name>Zn(2+)</name>
        <dbReference type="ChEBI" id="CHEBI:29105"/>
    </ligand>
</feature>
<dbReference type="FunFam" id="3.30.160.60:FF:000303">
    <property type="entry name" value="Zinc finger protein 41"/>
    <property type="match status" value="1"/>
</dbReference>
<keyword evidence="4 10" id="KW-0863">Zinc-finger</keyword>
<dbReference type="STRING" id="35570.A0A1I8NW37"/>
<dbReference type="GO" id="GO:0005634">
    <property type="term" value="C:nucleus"/>
    <property type="evidence" value="ECO:0007669"/>
    <property type="project" value="UniProtKB-SubCell"/>
</dbReference>
<evidence type="ECO:0000256" key="4">
    <source>
        <dbReference type="ARBA" id="ARBA00022771"/>
    </source>
</evidence>
<evidence type="ECO:0000313" key="16">
    <source>
        <dbReference type="Proteomes" id="UP000095300"/>
    </source>
</evidence>
<dbReference type="GO" id="GO:0000978">
    <property type="term" value="F:RNA polymerase II cis-regulatory region sequence-specific DNA binding"/>
    <property type="evidence" value="ECO:0007669"/>
    <property type="project" value="TreeGrafter"/>
</dbReference>
<feature type="domain" description="C2H2-type" evidence="13">
    <location>
        <begin position="505"/>
        <end position="532"/>
    </location>
</feature>
<protein>
    <recommendedName>
        <fullName evidence="17">Protein krueppel</fullName>
    </recommendedName>
</protein>
<dbReference type="PROSITE" id="PS51915">
    <property type="entry name" value="ZAD"/>
    <property type="match status" value="1"/>
</dbReference>
<evidence type="ECO:0000256" key="10">
    <source>
        <dbReference type="PROSITE-ProRule" id="PRU00042"/>
    </source>
</evidence>
<accession>A0A1I8NW37</accession>
<dbReference type="GO" id="GO:0000981">
    <property type="term" value="F:DNA-binding transcription factor activity, RNA polymerase II-specific"/>
    <property type="evidence" value="ECO:0007669"/>
    <property type="project" value="TreeGrafter"/>
</dbReference>
<feature type="domain" description="C2H2-type" evidence="13">
    <location>
        <begin position="477"/>
        <end position="504"/>
    </location>
</feature>
<dbReference type="VEuPathDB" id="VectorBase:SCAU002537"/>
<feature type="region of interest" description="Disordered" evidence="12">
    <location>
        <begin position="123"/>
        <end position="183"/>
    </location>
</feature>
<feature type="compositionally biased region" description="Acidic residues" evidence="12">
    <location>
        <begin position="359"/>
        <end position="369"/>
    </location>
</feature>
<dbReference type="FunFam" id="3.30.160.60:FF:000295">
    <property type="entry name" value="zinc finger protein 19"/>
    <property type="match status" value="1"/>
</dbReference>
<keyword evidence="2 11" id="KW-0479">Metal-binding</keyword>
<evidence type="ECO:0000259" key="13">
    <source>
        <dbReference type="PROSITE" id="PS50157"/>
    </source>
</evidence>
<dbReference type="PROSITE" id="PS00028">
    <property type="entry name" value="ZINC_FINGER_C2H2_1"/>
    <property type="match status" value="5"/>
</dbReference>
<dbReference type="GO" id="GO:0008270">
    <property type="term" value="F:zinc ion binding"/>
    <property type="evidence" value="ECO:0007669"/>
    <property type="project" value="UniProtKB-UniRule"/>
</dbReference>
<feature type="compositionally biased region" description="Basic and acidic residues" evidence="12">
    <location>
        <begin position="139"/>
        <end position="153"/>
    </location>
</feature>
<feature type="binding site" evidence="11">
    <location>
        <position position="10"/>
    </location>
    <ligand>
        <name>Zn(2+)</name>
        <dbReference type="ChEBI" id="CHEBI:29105"/>
    </ligand>
</feature>
<dbReference type="Gene3D" id="3.40.1800.20">
    <property type="match status" value="1"/>
</dbReference>
<dbReference type="OrthoDB" id="6077919at2759"/>
<keyword evidence="3" id="KW-0677">Repeat</keyword>
<organism evidence="15 16">
    <name type="scientific">Stomoxys calcitrans</name>
    <name type="common">Stable fly</name>
    <name type="synonym">Conops calcitrans</name>
    <dbReference type="NCBI Taxonomy" id="35570"/>
    <lineage>
        <taxon>Eukaryota</taxon>
        <taxon>Metazoa</taxon>
        <taxon>Ecdysozoa</taxon>
        <taxon>Arthropoda</taxon>
        <taxon>Hexapoda</taxon>
        <taxon>Insecta</taxon>
        <taxon>Pterygota</taxon>
        <taxon>Neoptera</taxon>
        <taxon>Endopterygota</taxon>
        <taxon>Diptera</taxon>
        <taxon>Brachycera</taxon>
        <taxon>Muscomorpha</taxon>
        <taxon>Muscoidea</taxon>
        <taxon>Muscidae</taxon>
        <taxon>Stomoxys</taxon>
    </lineage>
</organism>
<keyword evidence="8" id="KW-0804">Transcription</keyword>
<dbReference type="InterPro" id="IPR050457">
    <property type="entry name" value="ZnFinger_BTB_dom_contain"/>
</dbReference>
<keyword evidence="7" id="KW-0238">DNA-binding</keyword>
<dbReference type="Pfam" id="PF07776">
    <property type="entry name" value="zf-AD"/>
    <property type="match status" value="1"/>
</dbReference>
<feature type="binding site" evidence="11">
    <location>
        <position position="13"/>
    </location>
    <ligand>
        <name>Zn(2+)</name>
        <dbReference type="ChEBI" id="CHEBI:29105"/>
    </ligand>
</feature>
<keyword evidence="9" id="KW-0539">Nucleus</keyword>
<evidence type="ECO:0000256" key="6">
    <source>
        <dbReference type="ARBA" id="ARBA00023015"/>
    </source>
</evidence>
<feature type="domain" description="C2H2-type" evidence="13">
    <location>
        <begin position="533"/>
        <end position="560"/>
    </location>
</feature>
<keyword evidence="16" id="KW-1185">Reference proteome</keyword>
<dbReference type="Pfam" id="PF12171">
    <property type="entry name" value="zf-C2H2_jaz"/>
    <property type="match status" value="1"/>
</dbReference>
<dbReference type="SMART" id="SM00868">
    <property type="entry name" value="zf-AD"/>
    <property type="match status" value="1"/>
</dbReference>
<name>A0A1I8NW37_STOCA</name>
<keyword evidence="6" id="KW-0805">Transcription regulation</keyword>
<dbReference type="Gene3D" id="3.30.160.60">
    <property type="entry name" value="Classic Zinc Finger"/>
    <property type="match status" value="4"/>
</dbReference>
<evidence type="ECO:0000256" key="12">
    <source>
        <dbReference type="SAM" id="MobiDB-lite"/>
    </source>
</evidence>
<feature type="domain" description="C2H2-type" evidence="13">
    <location>
        <begin position="561"/>
        <end position="588"/>
    </location>
</feature>
<feature type="binding site" evidence="11">
    <location>
        <position position="64"/>
    </location>
    <ligand>
        <name>Zn(2+)</name>
        <dbReference type="ChEBI" id="CHEBI:29105"/>
    </ligand>
</feature>
<evidence type="ECO:0008006" key="17">
    <source>
        <dbReference type="Google" id="ProtNLM"/>
    </source>
</evidence>
<dbReference type="SUPFAM" id="SSF57716">
    <property type="entry name" value="Glucocorticoid receptor-like (DNA-binding domain)"/>
    <property type="match status" value="1"/>
</dbReference>
<evidence type="ECO:0000256" key="1">
    <source>
        <dbReference type="ARBA" id="ARBA00004123"/>
    </source>
</evidence>
<evidence type="ECO:0000256" key="11">
    <source>
        <dbReference type="PROSITE-ProRule" id="PRU01263"/>
    </source>
</evidence>
<reference evidence="15" key="1">
    <citation type="submission" date="2020-05" db="UniProtKB">
        <authorList>
            <consortium name="EnsemblMetazoa"/>
        </authorList>
    </citation>
    <scope>IDENTIFICATION</scope>
    <source>
        <strain evidence="15">USDA</strain>
    </source>
</reference>
<dbReference type="FunFam" id="3.30.160.60:FF:000690">
    <property type="entry name" value="Zinc finger protein 354C"/>
    <property type="match status" value="1"/>
</dbReference>
<evidence type="ECO:0000313" key="15">
    <source>
        <dbReference type="EnsemblMetazoa" id="SCAU002537-PA"/>
    </source>
</evidence>
<dbReference type="PROSITE" id="PS50157">
    <property type="entry name" value="ZINC_FINGER_C2H2_2"/>
    <property type="match status" value="5"/>
</dbReference>
<dbReference type="InterPro" id="IPR013087">
    <property type="entry name" value="Znf_C2H2_type"/>
</dbReference>
<evidence type="ECO:0000259" key="14">
    <source>
        <dbReference type="PROSITE" id="PS51915"/>
    </source>
</evidence>
<dbReference type="SMART" id="SM00355">
    <property type="entry name" value="ZnF_C2H2"/>
    <property type="match status" value="5"/>
</dbReference>
<evidence type="ECO:0000256" key="2">
    <source>
        <dbReference type="ARBA" id="ARBA00022723"/>
    </source>
</evidence>